<keyword evidence="1" id="KW-0224">Dipeptidase</keyword>
<dbReference type="CDD" id="cd01301">
    <property type="entry name" value="rDP_like"/>
    <property type="match status" value="1"/>
</dbReference>
<keyword evidence="2" id="KW-1185">Reference proteome</keyword>
<reference evidence="1 2" key="1">
    <citation type="submission" date="2020-08" db="EMBL/GenBank/DDBJ databases">
        <title>Sequencing the genomes of 1000 actinobacteria strains.</title>
        <authorList>
            <person name="Klenk H.-P."/>
        </authorList>
    </citation>
    <scope>NUCLEOTIDE SEQUENCE [LARGE SCALE GENOMIC DNA]</scope>
    <source>
        <strain evidence="1 2">DSM 105369</strain>
    </source>
</reference>
<proteinExistence type="predicted"/>
<dbReference type="Gene3D" id="3.20.20.140">
    <property type="entry name" value="Metal-dependent hydrolases"/>
    <property type="match status" value="1"/>
</dbReference>
<protein>
    <submittedName>
        <fullName evidence="1">Membrane dipeptidase</fullName>
        <ecNumber evidence="1">3.4.13.19</ecNumber>
    </submittedName>
</protein>
<gene>
    <name evidence="1" type="ORF">FHU39_000472</name>
</gene>
<dbReference type="GO" id="GO:0070573">
    <property type="term" value="F:metallodipeptidase activity"/>
    <property type="evidence" value="ECO:0007669"/>
    <property type="project" value="InterPro"/>
</dbReference>
<dbReference type="Pfam" id="PF01244">
    <property type="entry name" value="Peptidase_M19"/>
    <property type="match status" value="1"/>
</dbReference>
<dbReference type="EMBL" id="JACHVQ010000001">
    <property type="protein sequence ID" value="MBB2890488.1"/>
    <property type="molecule type" value="Genomic_DNA"/>
</dbReference>
<dbReference type="RefSeq" id="WP_183318612.1">
    <property type="nucleotide sequence ID" value="NZ_JACHVQ010000001.1"/>
</dbReference>
<dbReference type="PROSITE" id="PS51365">
    <property type="entry name" value="RENAL_DIPEPTIDASE_2"/>
    <property type="match status" value="1"/>
</dbReference>
<dbReference type="GO" id="GO:0006508">
    <property type="term" value="P:proteolysis"/>
    <property type="evidence" value="ECO:0007669"/>
    <property type="project" value="InterPro"/>
</dbReference>
<dbReference type="InterPro" id="IPR032466">
    <property type="entry name" value="Metal_Hydrolase"/>
</dbReference>
<dbReference type="InterPro" id="IPR008257">
    <property type="entry name" value="Pept_M19"/>
</dbReference>
<evidence type="ECO:0000313" key="2">
    <source>
        <dbReference type="Proteomes" id="UP000559182"/>
    </source>
</evidence>
<organism evidence="1 2">
    <name type="scientific">Flexivirga oryzae</name>
    <dbReference type="NCBI Taxonomy" id="1794944"/>
    <lineage>
        <taxon>Bacteria</taxon>
        <taxon>Bacillati</taxon>
        <taxon>Actinomycetota</taxon>
        <taxon>Actinomycetes</taxon>
        <taxon>Micrococcales</taxon>
        <taxon>Dermacoccaceae</taxon>
        <taxon>Flexivirga</taxon>
    </lineage>
</organism>
<dbReference type="PANTHER" id="PTHR10443:SF12">
    <property type="entry name" value="DIPEPTIDASE"/>
    <property type="match status" value="1"/>
</dbReference>
<keyword evidence="1" id="KW-0378">Hydrolase</keyword>
<dbReference type="SUPFAM" id="SSF51556">
    <property type="entry name" value="Metallo-dependent hydrolases"/>
    <property type="match status" value="1"/>
</dbReference>
<dbReference type="EC" id="3.4.13.19" evidence="1"/>
<name>A0A839MYK0_9MICO</name>
<accession>A0A839MYK0</accession>
<dbReference type="AlphaFoldDB" id="A0A839MYK0"/>
<comment type="caution">
    <text evidence="1">The sequence shown here is derived from an EMBL/GenBank/DDBJ whole genome shotgun (WGS) entry which is preliminary data.</text>
</comment>
<keyword evidence="1" id="KW-0645">Protease</keyword>
<sequence length="399" mass="42568">MANTDSSPTLDRVRAVLAKHPLIDGHNDLAWEARDQVGYDFDKLDVEGGTDGRTHTDVPRLREGCVGGQFWSVYVPSNLPGSEAVTQTLEQIDAVHQMIGRWPETFGLARTADEVEAVFASGRIASLLGAEGGQSIDSSLAALRMLYVLGVRYMTLTHNDNNPWADSATDEPVHGGLSRFGVEVVREMNRIGMLVDLSHVSADTMRAALAASEAPVIFSHSSARAVADSPRNAPDDVLETLRDNNGVIMSTFVPGFVSSACAQWRTDAGDAARESGVAPTDVGAFQQFCEQWAVQHPMPVATLDDVVAHFVHIREVAGIDHLGVGGDFDGVSVLPEGLGDVSAYPKVFAALADLGWSDEDLAKVAGGNVLRVMRDAEAVARDLQATRGPSVATIEQLDG</sequence>
<evidence type="ECO:0000313" key="1">
    <source>
        <dbReference type="EMBL" id="MBB2890488.1"/>
    </source>
</evidence>
<dbReference type="Proteomes" id="UP000559182">
    <property type="component" value="Unassembled WGS sequence"/>
</dbReference>
<dbReference type="PANTHER" id="PTHR10443">
    <property type="entry name" value="MICROSOMAL DIPEPTIDASE"/>
    <property type="match status" value="1"/>
</dbReference>